<comment type="caution">
    <text evidence="1">The sequence shown here is derived from an EMBL/GenBank/DDBJ whole genome shotgun (WGS) entry which is preliminary data.</text>
</comment>
<evidence type="ECO:0000313" key="1">
    <source>
        <dbReference type="EMBL" id="KAI4838952.1"/>
    </source>
</evidence>
<name>A0ACB9YBV1_PLABR</name>
<evidence type="ECO:0000313" key="2">
    <source>
        <dbReference type="Proteomes" id="UP001056978"/>
    </source>
</evidence>
<organism evidence="1 2">
    <name type="scientific">Plasmodium brasilianum</name>
    <dbReference type="NCBI Taxonomy" id="5824"/>
    <lineage>
        <taxon>Eukaryota</taxon>
        <taxon>Sar</taxon>
        <taxon>Alveolata</taxon>
        <taxon>Apicomplexa</taxon>
        <taxon>Aconoidasida</taxon>
        <taxon>Haemosporida</taxon>
        <taxon>Plasmodiidae</taxon>
        <taxon>Plasmodium</taxon>
        <taxon>Plasmodium (Plasmodium)</taxon>
    </lineage>
</organism>
<dbReference type="Proteomes" id="UP001056978">
    <property type="component" value="Chromosome 8"/>
</dbReference>
<dbReference type="EMBL" id="CM043776">
    <property type="protein sequence ID" value="KAI4838952.1"/>
    <property type="molecule type" value="Genomic_DNA"/>
</dbReference>
<protein>
    <submittedName>
        <fullName evidence="1">Uncharacterized protein</fullName>
    </submittedName>
</protein>
<proteinExistence type="predicted"/>
<reference evidence="1" key="1">
    <citation type="submission" date="2022-06" db="EMBL/GenBank/DDBJ databases">
        <title>The First Complete Genome of the Simian Malaria Parasite Plasmodium brasilianum.</title>
        <authorList>
            <person name="Bajic M."/>
            <person name="Ravishankar S."/>
        </authorList>
    </citation>
    <scope>NUCLEOTIDE SEQUENCE</scope>
    <source>
        <strain evidence="1">Bolivian I</strain>
    </source>
</reference>
<keyword evidence="2" id="KW-1185">Reference proteome</keyword>
<accession>A0ACB9YBV1</accession>
<sequence length="663" mass="78954">MYFRNVNVVLLCIILFGKLNSVCLINNKQLFLNNVRNNKSFCPRIKLKKINKRTTFNNTSFRKAYNNLFLFDKLKRGLHFFSYLKNDEDESIISNINDLAAIKQIVQNEEKKELEKENMKKILQHAVFSRITFKIINSISYLVKHFDVDKALICSILNDIGEHVKEPKEAESFLALHFFLLKDEDIELFSMVHIIDFFKSKQKLMETIQNIKRRIYEECVNELVRRQLDRYSLFCKKKKIKYDIKDAMNKIELHVKDEELYFSYDYKDLLKLFEKSIEIEKSKGSKDIIRGYVNSSSMEGHKESNVVNVSIDDNTDVNVDDNENLKELRKTYEELQSFNDSIIRFIDTDQELYYFDENEYSFRNRRKKASSYDDDRCGKPYEDNKYDNQYEDQYGDQYDDKYADQDDDPYGDEDRDRVKAVQKNIDEYIEKCTREKNMSIEDIKNEFIEQADMNFKKFMESIKLDENANETEASIAPTTIVKEKKKNPDKTTSSTNEITNFKLKKISTNEEDINLTNDILYERLRIKVLYYLQKMEYLKFKYQYDIINERYPINKNEKTVLDVLKYNYKLVVAPHIDNSIFHKDIPERATQDKVENAANIVTEPTHRRKKHFKFKCANCNYHIFNTSDKDIPEKLEACPQCNAKQDAIRYKSESHLFASTHLY</sequence>
<gene>
    <name evidence="1" type="ORF">MKS88_002464</name>
</gene>